<proteinExistence type="predicted"/>
<dbReference type="STRING" id="1798338.A3J56_03075"/>
<gene>
    <name evidence="1" type="ORF">A3J56_03075</name>
</gene>
<dbReference type="AlphaFoldDB" id="A0A1F5WET2"/>
<evidence type="ECO:0000313" key="2">
    <source>
        <dbReference type="Proteomes" id="UP000178406"/>
    </source>
</evidence>
<accession>A0A1F5WET2</accession>
<evidence type="ECO:0000313" key="1">
    <source>
        <dbReference type="EMBL" id="OGF74239.1"/>
    </source>
</evidence>
<protein>
    <submittedName>
        <fullName evidence="1">Uncharacterized protein</fullName>
    </submittedName>
</protein>
<dbReference type="EMBL" id="MFHQ01000027">
    <property type="protein sequence ID" value="OGF74239.1"/>
    <property type="molecule type" value="Genomic_DNA"/>
</dbReference>
<reference evidence="1 2" key="1">
    <citation type="journal article" date="2016" name="Nat. Commun.">
        <title>Thousands of microbial genomes shed light on interconnected biogeochemical processes in an aquifer system.</title>
        <authorList>
            <person name="Anantharaman K."/>
            <person name="Brown C.T."/>
            <person name="Hug L.A."/>
            <person name="Sharon I."/>
            <person name="Castelle C.J."/>
            <person name="Probst A.J."/>
            <person name="Thomas B.C."/>
            <person name="Singh A."/>
            <person name="Wilkins M.J."/>
            <person name="Karaoz U."/>
            <person name="Brodie E.L."/>
            <person name="Williams K.H."/>
            <person name="Hubbard S.S."/>
            <person name="Banfield J.F."/>
        </authorList>
    </citation>
    <scope>NUCLEOTIDE SEQUENCE [LARGE SCALE GENOMIC DNA]</scope>
</reference>
<dbReference type="Proteomes" id="UP000178406">
    <property type="component" value="Unassembled WGS sequence"/>
</dbReference>
<sequence length="202" mass="24101">MARDRRRGNEAKRRKKKIFTKVRRRQNERGERRETHVFGLLEILLNEGMVTCIANAKKHSWMNHVLKADCAAQRLRDGKWVPIQVKATGDDKEEFLRKYEEWRVQLQSISCEQRDRWLWCSTPPIVIIAPADGFYDPQSRAFALLRDINSWRGAGFDYQPWMRENYDLFKIERFSRFHRSLLECAQEFMRRHPAECSKARGG</sequence>
<name>A0A1F5WET2_9BACT</name>
<organism evidence="1 2">
    <name type="scientific">Candidatus Giovannonibacteria bacterium RIFCSPHIGHO2_02_FULL_46_20</name>
    <dbReference type="NCBI Taxonomy" id="1798338"/>
    <lineage>
        <taxon>Bacteria</taxon>
        <taxon>Candidatus Giovannoniibacteriota</taxon>
    </lineage>
</organism>
<comment type="caution">
    <text evidence="1">The sequence shown here is derived from an EMBL/GenBank/DDBJ whole genome shotgun (WGS) entry which is preliminary data.</text>
</comment>